<dbReference type="GO" id="GO:0008010">
    <property type="term" value="F:structural constituent of chitin-based larval cuticle"/>
    <property type="evidence" value="ECO:0007669"/>
    <property type="project" value="TreeGrafter"/>
</dbReference>
<feature type="chain" id="PRO_5043019321" description="Cuticle protein" evidence="3">
    <location>
        <begin position="16"/>
        <end position="259"/>
    </location>
</feature>
<dbReference type="PANTHER" id="PTHR10380:SF173">
    <property type="entry name" value="CUTICULAR PROTEIN 47EF, ISOFORM C-RELATED"/>
    <property type="match status" value="1"/>
</dbReference>
<sequence length="259" mass="25113">MKALVVMALVAAARAGLVLQSVSESGVSTQHRTQDVWGNYNFAYDEKHTSGGSWRKESGDAAGNTVGSYGLTDADGRIRIVNYVADAHGFRAMIATNEPGTAASSPAGVGINAPPGPIGPDLAEGGNFAEAGIAVAATAPVAVAAAPVPAPAAVAAPVAVAAPSAVSISAPAPAVAFSAPVAKVSLAAAAPAVAAAPVATFAASPAVTYAAAFPAFAAAPAATAVKFAAAFPAIPEALAANVFGPAISGIVGYSYGRHK</sequence>
<dbReference type="PROSITE" id="PS51155">
    <property type="entry name" value="CHIT_BIND_RR_2"/>
    <property type="match status" value="1"/>
</dbReference>
<keyword evidence="1 2" id="KW-0193">Cuticle</keyword>
<dbReference type="EMBL" id="JARKHS020003016">
    <property type="protein sequence ID" value="KAK8786109.1"/>
    <property type="molecule type" value="Genomic_DNA"/>
</dbReference>
<protein>
    <recommendedName>
        <fullName evidence="6">Cuticle protein</fullName>
    </recommendedName>
</protein>
<evidence type="ECO:0000256" key="2">
    <source>
        <dbReference type="PROSITE-ProRule" id="PRU00497"/>
    </source>
</evidence>
<dbReference type="PROSITE" id="PS00233">
    <property type="entry name" value="CHIT_BIND_RR_1"/>
    <property type="match status" value="1"/>
</dbReference>
<dbReference type="GO" id="GO:0062129">
    <property type="term" value="C:chitin-based extracellular matrix"/>
    <property type="evidence" value="ECO:0007669"/>
    <property type="project" value="TreeGrafter"/>
</dbReference>
<dbReference type="InterPro" id="IPR031311">
    <property type="entry name" value="CHIT_BIND_RR_consensus"/>
</dbReference>
<comment type="caution">
    <text evidence="4">The sequence shown here is derived from an EMBL/GenBank/DDBJ whole genome shotgun (WGS) entry which is preliminary data.</text>
</comment>
<name>A0AAQ4FFU6_AMBAM</name>
<dbReference type="AlphaFoldDB" id="A0AAQ4FFU6"/>
<organism evidence="4 5">
    <name type="scientific">Amblyomma americanum</name>
    <name type="common">Lone star tick</name>
    <dbReference type="NCBI Taxonomy" id="6943"/>
    <lineage>
        <taxon>Eukaryota</taxon>
        <taxon>Metazoa</taxon>
        <taxon>Ecdysozoa</taxon>
        <taxon>Arthropoda</taxon>
        <taxon>Chelicerata</taxon>
        <taxon>Arachnida</taxon>
        <taxon>Acari</taxon>
        <taxon>Parasitiformes</taxon>
        <taxon>Ixodida</taxon>
        <taxon>Ixodoidea</taxon>
        <taxon>Ixodidae</taxon>
        <taxon>Amblyomminae</taxon>
        <taxon>Amblyomma</taxon>
    </lineage>
</organism>
<proteinExistence type="predicted"/>
<dbReference type="InterPro" id="IPR000618">
    <property type="entry name" value="Insect_cuticle"/>
</dbReference>
<keyword evidence="3" id="KW-0732">Signal</keyword>
<dbReference type="Proteomes" id="UP001321473">
    <property type="component" value="Unassembled WGS sequence"/>
</dbReference>
<accession>A0AAQ4FFU6</accession>
<evidence type="ECO:0000256" key="3">
    <source>
        <dbReference type="SAM" id="SignalP"/>
    </source>
</evidence>
<evidence type="ECO:0008006" key="6">
    <source>
        <dbReference type="Google" id="ProtNLM"/>
    </source>
</evidence>
<keyword evidence="5" id="KW-1185">Reference proteome</keyword>
<feature type="signal peptide" evidence="3">
    <location>
        <begin position="1"/>
        <end position="15"/>
    </location>
</feature>
<evidence type="ECO:0000313" key="4">
    <source>
        <dbReference type="EMBL" id="KAK8786109.1"/>
    </source>
</evidence>
<gene>
    <name evidence="4" type="ORF">V5799_007523</name>
</gene>
<dbReference type="Pfam" id="PF00379">
    <property type="entry name" value="Chitin_bind_4"/>
    <property type="match status" value="1"/>
</dbReference>
<dbReference type="PANTHER" id="PTHR10380">
    <property type="entry name" value="CUTICLE PROTEIN"/>
    <property type="match status" value="1"/>
</dbReference>
<reference evidence="4 5" key="1">
    <citation type="journal article" date="2023" name="Arcadia Sci">
        <title>De novo assembly of a long-read Amblyomma americanum tick genome.</title>
        <authorList>
            <person name="Chou S."/>
            <person name="Poskanzer K.E."/>
            <person name="Rollins M."/>
            <person name="Thuy-Boun P.S."/>
        </authorList>
    </citation>
    <scope>NUCLEOTIDE SEQUENCE [LARGE SCALE GENOMIC DNA]</scope>
    <source>
        <strain evidence="4">F_SG_1</strain>
        <tissue evidence="4">Salivary glands</tissue>
    </source>
</reference>
<evidence type="ECO:0000313" key="5">
    <source>
        <dbReference type="Proteomes" id="UP001321473"/>
    </source>
</evidence>
<dbReference type="InterPro" id="IPR050468">
    <property type="entry name" value="Cuticle_Struct_Prot"/>
</dbReference>
<evidence type="ECO:0000256" key="1">
    <source>
        <dbReference type="ARBA" id="ARBA00022460"/>
    </source>
</evidence>